<feature type="region of interest" description="Disordered" evidence="1">
    <location>
        <begin position="175"/>
        <end position="214"/>
    </location>
</feature>
<evidence type="ECO:0000256" key="1">
    <source>
        <dbReference type="SAM" id="MobiDB-lite"/>
    </source>
</evidence>
<feature type="region of interest" description="Disordered" evidence="1">
    <location>
        <begin position="130"/>
        <end position="150"/>
    </location>
</feature>
<keyword evidence="3" id="KW-1185">Reference proteome</keyword>
<proteinExistence type="predicted"/>
<dbReference type="AntiFam" id="ANF00057">
    <property type="entry name" value="Translation of E. coli type CRISPR repeat"/>
</dbReference>
<reference evidence="3" key="1">
    <citation type="journal article" date="2024" name="Int. J. Syst. Evol. Microbiol.">
        <title>Methylomarinovum tepidoasis sp. nov., a moderately thermophilic methanotroph of the family Methylothermaceae isolated from a deep-sea hydrothermal field.</title>
        <authorList>
            <person name="Hirayama H."/>
            <person name="Takaki Y."/>
            <person name="Abe M."/>
            <person name="Miyazaki M."/>
            <person name="Uematsu K."/>
            <person name="Matsui Y."/>
            <person name="Takai K."/>
        </authorList>
    </citation>
    <scope>NUCLEOTIDE SEQUENCE [LARGE SCALE GENOMIC DNA]</scope>
    <source>
        <strain evidence="3">IN45</strain>
    </source>
</reference>
<dbReference type="AlphaFoldDB" id="A0AAU9CZ40"/>
<accession>A0AAU9CZ40</accession>
<feature type="compositionally biased region" description="Basic and acidic residues" evidence="1">
    <location>
        <begin position="184"/>
        <end position="197"/>
    </location>
</feature>
<evidence type="ECO:0000313" key="2">
    <source>
        <dbReference type="EMBL" id="BCX89980.1"/>
    </source>
</evidence>
<gene>
    <name evidence="2" type="ORF">MIN45_P2354</name>
</gene>
<feature type="region of interest" description="Disordered" evidence="1">
    <location>
        <begin position="44"/>
        <end position="65"/>
    </location>
</feature>
<dbReference type="EMBL" id="AP024718">
    <property type="protein sequence ID" value="BCX89980.1"/>
    <property type="molecule type" value="Genomic_DNA"/>
</dbReference>
<dbReference type="KEGG" id="meiy:MIN45_P2354"/>
<dbReference type="Proteomes" id="UP001321450">
    <property type="component" value="Chromosome"/>
</dbReference>
<name>A0AAU9CZ40_9GAMM</name>
<dbReference type="AntiFam" id="ANF00006">
    <property type="entry name" value="Translation of CRISPR region"/>
</dbReference>
<protein>
    <submittedName>
        <fullName evidence="2">Uncharacterized protein</fullName>
    </submittedName>
</protein>
<organism evidence="2 3">
    <name type="scientific">Methylomarinovum tepidoasis</name>
    <dbReference type="NCBI Taxonomy" id="2840183"/>
    <lineage>
        <taxon>Bacteria</taxon>
        <taxon>Pseudomonadati</taxon>
        <taxon>Pseudomonadota</taxon>
        <taxon>Gammaproteobacteria</taxon>
        <taxon>Methylococcales</taxon>
        <taxon>Methylothermaceae</taxon>
        <taxon>Methylomarinovum</taxon>
    </lineage>
</organism>
<sequence>MRGERTIEVCDVDDGRGSSPHARGTRHPQFRQFGRGRFIPACAGNARSSPSTFHRRPVHPRMRGERCSSWPVLGVNAGSSPHARGTLEGSFSSFFVNRFIPACAGNAFLRQAPPFRVTVHPRMRGERLKFGDLSPAHNGSSPHARGTHDSACPALPGTRFIPACAGNAPPGWRWSAPPAVHPRMRGERPPADDRLGPERGSSPHARGTQPWDFP</sequence>
<feature type="compositionally biased region" description="Basic and acidic residues" evidence="1">
    <location>
        <begin position="1"/>
        <end position="16"/>
    </location>
</feature>
<feature type="region of interest" description="Disordered" evidence="1">
    <location>
        <begin position="1"/>
        <end position="28"/>
    </location>
</feature>
<evidence type="ECO:0000313" key="3">
    <source>
        <dbReference type="Proteomes" id="UP001321450"/>
    </source>
</evidence>